<proteinExistence type="predicted"/>
<dbReference type="GO" id="GO:0003676">
    <property type="term" value="F:nucleic acid binding"/>
    <property type="evidence" value="ECO:0007669"/>
    <property type="project" value="InterPro"/>
</dbReference>
<dbReference type="Gene3D" id="1.10.30.50">
    <property type="match status" value="1"/>
</dbReference>
<dbReference type="InterPro" id="IPR002711">
    <property type="entry name" value="HNH"/>
</dbReference>
<evidence type="ECO:0000313" key="2">
    <source>
        <dbReference type="EMBL" id="CAB4592826.1"/>
    </source>
</evidence>
<reference evidence="2" key="1">
    <citation type="submission" date="2020-05" db="EMBL/GenBank/DDBJ databases">
        <authorList>
            <person name="Chiriac C."/>
            <person name="Salcher M."/>
            <person name="Ghai R."/>
            <person name="Kavagutti S V."/>
        </authorList>
    </citation>
    <scope>NUCLEOTIDE SEQUENCE</scope>
</reference>
<dbReference type="AlphaFoldDB" id="A0A6J6FUS9"/>
<dbReference type="GO" id="GO:0004519">
    <property type="term" value="F:endonuclease activity"/>
    <property type="evidence" value="ECO:0007669"/>
    <property type="project" value="InterPro"/>
</dbReference>
<protein>
    <submittedName>
        <fullName evidence="2">Unannotated protein</fullName>
    </submittedName>
</protein>
<gene>
    <name evidence="2" type="ORF">UFOPK1493_03836</name>
</gene>
<dbReference type="GO" id="GO:0008270">
    <property type="term" value="F:zinc ion binding"/>
    <property type="evidence" value="ECO:0007669"/>
    <property type="project" value="InterPro"/>
</dbReference>
<accession>A0A6J6FUS9</accession>
<feature type="domain" description="HNH nuclease" evidence="1">
    <location>
        <begin position="1"/>
        <end position="61"/>
    </location>
</feature>
<name>A0A6J6FUS9_9ZZZZ</name>
<dbReference type="EMBL" id="CAEZSR010000245">
    <property type="protein sequence ID" value="CAB4592826.1"/>
    <property type="molecule type" value="Genomic_DNA"/>
</dbReference>
<organism evidence="2">
    <name type="scientific">freshwater metagenome</name>
    <dbReference type="NCBI Taxonomy" id="449393"/>
    <lineage>
        <taxon>unclassified sequences</taxon>
        <taxon>metagenomes</taxon>
        <taxon>ecological metagenomes</taxon>
    </lineage>
</organism>
<dbReference type="CDD" id="cd00085">
    <property type="entry name" value="HNHc"/>
    <property type="match status" value="1"/>
</dbReference>
<dbReference type="SMART" id="SM00507">
    <property type="entry name" value="HNHc"/>
    <property type="match status" value="1"/>
</dbReference>
<sequence length="164" mass="17782">MQLQRIAARDGWTCWLCGGEVDPDAPLDSPARGTVDHLVPRSRGGSSELANLRLAHRRCNVRRGSHLPELQWPAEWPLLMGTHLWTALARLAPRPGAAEVVAVAPLAELADAAAGWAVERAECFVPGGWEAWCEPWSGGPVAVWLRRPCDSAPGDAGRPRHPEP</sequence>
<evidence type="ECO:0000259" key="1">
    <source>
        <dbReference type="SMART" id="SM00507"/>
    </source>
</evidence>
<dbReference type="InterPro" id="IPR003615">
    <property type="entry name" value="HNH_nuc"/>
</dbReference>
<dbReference type="Pfam" id="PF01844">
    <property type="entry name" value="HNH"/>
    <property type="match status" value="1"/>
</dbReference>